<reference evidence="2" key="1">
    <citation type="submission" date="2022-11" db="UniProtKB">
        <authorList>
            <consortium name="WormBaseParasite"/>
        </authorList>
    </citation>
    <scope>IDENTIFICATION</scope>
</reference>
<proteinExistence type="predicted"/>
<protein>
    <submittedName>
        <fullName evidence="2">Uncharacterized protein</fullName>
    </submittedName>
</protein>
<name>A0A915HX61_ROMCU</name>
<dbReference type="WBParaSite" id="nRc.2.0.1.t06474-RA">
    <property type="protein sequence ID" value="nRc.2.0.1.t06474-RA"/>
    <property type="gene ID" value="nRc.2.0.1.g06474"/>
</dbReference>
<keyword evidence="1" id="KW-1185">Reference proteome</keyword>
<accession>A0A915HX61</accession>
<sequence length="82" mass="9150">MHLKYALNRINGTERKTISGMKPNEREIIVWLSKCDLLMASPAADFVLNKNKQTMTKKHRCTGLLCTSPMKIGVDAIGVNFG</sequence>
<organism evidence="1 2">
    <name type="scientific">Romanomermis culicivorax</name>
    <name type="common">Nematode worm</name>
    <dbReference type="NCBI Taxonomy" id="13658"/>
    <lineage>
        <taxon>Eukaryota</taxon>
        <taxon>Metazoa</taxon>
        <taxon>Ecdysozoa</taxon>
        <taxon>Nematoda</taxon>
        <taxon>Enoplea</taxon>
        <taxon>Dorylaimia</taxon>
        <taxon>Mermithida</taxon>
        <taxon>Mermithoidea</taxon>
        <taxon>Mermithidae</taxon>
        <taxon>Romanomermis</taxon>
    </lineage>
</organism>
<evidence type="ECO:0000313" key="1">
    <source>
        <dbReference type="Proteomes" id="UP000887565"/>
    </source>
</evidence>
<evidence type="ECO:0000313" key="2">
    <source>
        <dbReference type="WBParaSite" id="nRc.2.0.1.t06474-RA"/>
    </source>
</evidence>
<dbReference type="Proteomes" id="UP000887565">
    <property type="component" value="Unplaced"/>
</dbReference>
<dbReference type="AlphaFoldDB" id="A0A915HX61"/>